<comment type="similarity">
    <text evidence="5">Belongs to the SAT4 family.</text>
</comment>
<dbReference type="Proteomes" id="UP000800035">
    <property type="component" value="Unassembled WGS sequence"/>
</dbReference>
<evidence type="ECO:0000313" key="9">
    <source>
        <dbReference type="EMBL" id="KAF1960806.1"/>
    </source>
</evidence>
<dbReference type="GO" id="GO:0016020">
    <property type="term" value="C:membrane"/>
    <property type="evidence" value="ECO:0007669"/>
    <property type="project" value="UniProtKB-SubCell"/>
</dbReference>
<evidence type="ECO:0000256" key="6">
    <source>
        <dbReference type="SAM" id="MobiDB-lite"/>
    </source>
</evidence>
<evidence type="ECO:0000256" key="5">
    <source>
        <dbReference type="ARBA" id="ARBA00038359"/>
    </source>
</evidence>
<feature type="transmembrane region" description="Helical" evidence="7">
    <location>
        <begin position="220"/>
        <end position="242"/>
    </location>
</feature>
<sequence>MFLRPGFVVVIVGFTLTSLSTLVVGLRYYCRWYRMGSIGTTDHLMMIALLLTWGNSVVNYYQDQTSGKFKPSFFSIPEKRPSIEKSLRGTLITWYIYRMSYGVALCFVKLSILFFYRAIATHRTFRRLVYTSIYFVILFTLGSTLAAAFQCRNPADSLNTTGYLSQFDGNPNTKKPHFQCFEPAKLWVFTAAINLFTDVVIMGLPIPTLLSLRVPMSKRLALVGIFSVGIMGVVASCVRMWVMALWAESPQNSAKFGPDLLLWGQVETNAGIISASVPFLRLFFRGREKEAEEKGVVARSPVGRRGVAAGAKEMGMRPPGEARGDDGGDGKDENNKPLQIDSMAFFEGEDERGPNGSPVWRPFITVPESLSSRGSGMLEPQKEYMTV</sequence>
<keyword evidence="10" id="KW-1185">Reference proteome</keyword>
<evidence type="ECO:0000256" key="3">
    <source>
        <dbReference type="ARBA" id="ARBA00022989"/>
    </source>
</evidence>
<reference evidence="9" key="1">
    <citation type="journal article" date="2020" name="Stud. Mycol.">
        <title>101 Dothideomycetes genomes: a test case for predicting lifestyles and emergence of pathogens.</title>
        <authorList>
            <person name="Haridas S."/>
            <person name="Albert R."/>
            <person name="Binder M."/>
            <person name="Bloem J."/>
            <person name="Labutti K."/>
            <person name="Salamov A."/>
            <person name="Andreopoulos B."/>
            <person name="Baker S."/>
            <person name="Barry K."/>
            <person name="Bills G."/>
            <person name="Bluhm B."/>
            <person name="Cannon C."/>
            <person name="Castanera R."/>
            <person name="Culley D."/>
            <person name="Daum C."/>
            <person name="Ezra D."/>
            <person name="Gonzalez J."/>
            <person name="Henrissat B."/>
            <person name="Kuo A."/>
            <person name="Liang C."/>
            <person name="Lipzen A."/>
            <person name="Lutzoni F."/>
            <person name="Magnuson J."/>
            <person name="Mondo S."/>
            <person name="Nolan M."/>
            <person name="Ohm R."/>
            <person name="Pangilinan J."/>
            <person name="Park H.-J."/>
            <person name="Ramirez L."/>
            <person name="Alfaro M."/>
            <person name="Sun H."/>
            <person name="Tritt A."/>
            <person name="Yoshinaga Y."/>
            <person name="Zwiers L.-H."/>
            <person name="Turgeon B."/>
            <person name="Goodwin S."/>
            <person name="Spatafora J."/>
            <person name="Crous P."/>
            <person name="Grigoriev I."/>
        </authorList>
    </citation>
    <scope>NUCLEOTIDE SEQUENCE</scope>
    <source>
        <strain evidence="9">CBS 675.92</strain>
    </source>
</reference>
<proteinExistence type="inferred from homology"/>
<dbReference type="AlphaFoldDB" id="A0A6A5UD24"/>
<keyword evidence="4 7" id="KW-0472">Membrane</keyword>
<dbReference type="InterPro" id="IPR049326">
    <property type="entry name" value="Rhodopsin_dom_fungi"/>
</dbReference>
<accession>A0A6A5UD24</accession>
<name>A0A6A5UD24_9PLEO</name>
<protein>
    <recommendedName>
        <fullName evidence="8">Rhodopsin domain-containing protein</fullName>
    </recommendedName>
</protein>
<evidence type="ECO:0000256" key="4">
    <source>
        <dbReference type="ARBA" id="ARBA00023136"/>
    </source>
</evidence>
<comment type="subcellular location">
    <subcellularLocation>
        <location evidence="1">Membrane</location>
        <topology evidence="1">Multi-pass membrane protein</topology>
    </subcellularLocation>
</comment>
<keyword evidence="2 7" id="KW-0812">Transmembrane</keyword>
<evidence type="ECO:0000256" key="7">
    <source>
        <dbReference type="SAM" id="Phobius"/>
    </source>
</evidence>
<evidence type="ECO:0000313" key="10">
    <source>
        <dbReference type="Proteomes" id="UP000800035"/>
    </source>
</evidence>
<evidence type="ECO:0000256" key="2">
    <source>
        <dbReference type="ARBA" id="ARBA00022692"/>
    </source>
</evidence>
<dbReference type="Pfam" id="PF20684">
    <property type="entry name" value="Fung_rhodopsin"/>
    <property type="match status" value="1"/>
</dbReference>
<feature type="transmembrane region" description="Helical" evidence="7">
    <location>
        <begin position="186"/>
        <end position="208"/>
    </location>
</feature>
<feature type="transmembrane region" description="Helical" evidence="7">
    <location>
        <begin position="262"/>
        <end position="284"/>
    </location>
</feature>
<dbReference type="InterPro" id="IPR052337">
    <property type="entry name" value="SAT4-like"/>
</dbReference>
<organism evidence="9 10">
    <name type="scientific">Byssothecium circinans</name>
    <dbReference type="NCBI Taxonomy" id="147558"/>
    <lineage>
        <taxon>Eukaryota</taxon>
        <taxon>Fungi</taxon>
        <taxon>Dikarya</taxon>
        <taxon>Ascomycota</taxon>
        <taxon>Pezizomycotina</taxon>
        <taxon>Dothideomycetes</taxon>
        <taxon>Pleosporomycetidae</taxon>
        <taxon>Pleosporales</taxon>
        <taxon>Massarineae</taxon>
        <taxon>Massarinaceae</taxon>
        <taxon>Byssothecium</taxon>
    </lineage>
</organism>
<feature type="transmembrane region" description="Helical" evidence="7">
    <location>
        <begin position="95"/>
        <end position="116"/>
    </location>
</feature>
<dbReference type="PANTHER" id="PTHR33048">
    <property type="entry name" value="PTH11-LIKE INTEGRAL MEMBRANE PROTEIN (AFU_ORTHOLOGUE AFUA_5G11245)"/>
    <property type="match status" value="1"/>
</dbReference>
<feature type="domain" description="Rhodopsin" evidence="8">
    <location>
        <begin position="26"/>
        <end position="284"/>
    </location>
</feature>
<dbReference type="EMBL" id="ML976982">
    <property type="protein sequence ID" value="KAF1960806.1"/>
    <property type="molecule type" value="Genomic_DNA"/>
</dbReference>
<feature type="transmembrane region" description="Helical" evidence="7">
    <location>
        <begin position="128"/>
        <end position="149"/>
    </location>
</feature>
<feature type="transmembrane region" description="Helical" evidence="7">
    <location>
        <begin position="6"/>
        <end position="30"/>
    </location>
</feature>
<dbReference type="OrthoDB" id="3934549at2759"/>
<evidence type="ECO:0000256" key="1">
    <source>
        <dbReference type="ARBA" id="ARBA00004141"/>
    </source>
</evidence>
<feature type="compositionally biased region" description="Basic and acidic residues" evidence="6">
    <location>
        <begin position="320"/>
        <end position="335"/>
    </location>
</feature>
<gene>
    <name evidence="9" type="ORF">CC80DRAFT_501063</name>
</gene>
<evidence type="ECO:0000259" key="8">
    <source>
        <dbReference type="Pfam" id="PF20684"/>
    </source>
</evidence>
<feature type="region of interest" description="Disordered" evidence="6">
    <location>
        <begin position="307"/>
        <end position="362"/>
    </location>
</feature>
<dbReference type="PANTHER" id="PTHR33048:SF157">
    <property type="entry name" value="INTEGRAL MEMBRANE PROTEIN"/>
    <property type="match status" value="1"/>
</dbReference>
<keyword evidence="3 7" id="KW-1133">Transmembrane helix</keyword>